<feature type="domain" description="C2H2-type" evidence="10">
    <location>
        <begin position="304"/>
        <end position="331"/>
    </location>
</feature>
<dbReference type="SUPFAM" id="SSF57667">
    <property type="entry name" value="beta-beta-alpha zinc fingers"/>
    <property type="match status" value="3"/>
</dbReference>
<proteinExistence type="predicted"/>
<evidence type="ECO:0000259" key="11">
    <source>
        <dbReference type="PROSITE" id="PS51915"/>
    </source>
</evidence>
<name>A0A034VVM0_BACDO</name>
<evidence type="ECO:0000256" key="7">
    <source>
        <dbReference type="PROSITE-ProRule" id="PRU00042"/>
    </source>
</evidence>
<evidence type="ECO:0000256" key="4">
    <source>
        <dbReference type="ARBA" id="ARBA00022771"/>
    </source>
</evidence>
<dbReference type="InterPro" id="IPR039970">
    <property type="entry name" value="TF_Grauzone"/>
</dbReference>
<dbReference type="PROSITE" id="PS00028">
    <property type="entry name" value="ZINC_FINGER_C2H2_1"/>
    <property type="match status" value="5"/>
</dbReference>
<dbReference type="PROSITE" id="PS50157">
    <property type="entry name" value="ZINC_FINGER_C2H2_2"/>
    <property type="match status" value="6"/>
</dbReference>
<dbReference type="Gene3D" id="3.30.160.60">
    <property type="entry name" value="Classic Zinc Finger"/>
    <property type="match status" value="4"/>
</dbReference>
<feature type="binding site" evidence="8">
    <location>
        <position position="6"/>
    </location>
    <ligand>
        <name>Zn(2+)</name>
        <dbReference type="ChEBI" id="CHEBI:29105"/>
    </ligand>
</feature>
<dbReference type="PANTHER" id="PTHR23225:SF2">
    <property type="entry name" value="AT09679P-RELATED"/>
    <property type="match status" value="1"/>
</dbReference>
<dbReference type="Gene3D" id="3.40.1800.20">
    <property type="match status" value="1"/>
</dbReference>
<keyword evidence="2 8" id="KW-0479">Metal-binding</keyword>
<feature type="compositionally biased region" description="Basic residues" evidence="9">
    <location>
        <begin position="156"/>
        <end position="173"/>
    </location>
</feature>
<keyword evidence="4 7" id="KW-0863">Zinc-finger</keyword>
<feature type="domain" description="C2H2-type" evidence="10">
    <location>
        <begin position="425"/>
        <end position="450"/>
    </location>
</feature>
<comment type="subcellular location">
    <subcellularLocation>
        <location evidence="1">Nucleus</location>
    </subcellularLocation>
</comment>
<evidence type="ECO:0000256" key="2">
    <source>
        <dbReference type="ARBA" id="ARBA00022723"/>
    </source>
</evidence>
<dbReference type="OrthoDB" id="8117402at2759"/>
<dbReference type="EMBL" id="GAKP01012463">
    <property type="protein sequence ID" value="JAC46489.1"/>
    <property type="molecule type" value="Transcribed_RNA"/>
</dbReference>
<evidence type="ECO:0000256" key="3">
    <source>
        <dbReference type="ARBA" id="ARBA00022737"/>
    </source>
</evidence>
<gene>
    <name evidence="12" type="primary">GRAU</name>
</gene>
<sequence length="539" mass="63519">MLCRLCLKDSDCCLEIFDVNGEQLEIAKILKRHFWFQPVPNDTISTVICRICWLKVSDFHQFYLAIEQAQSSLSDTCVKLETVTVTEQDFTQQSVQIKEECLEFLRINEKVEESVNPLYEAELEHSMNEDSEEDEIKTKEIKNESNAVNITEKTPRQKRKYVRRTQSKKRLGKSKLDEDEEDSEDDDDDDEQEKPKRQKVITSTPQDDAMVKKHIPMGCELCTFVGEDFTAMAKHFRLQHPMIKPYIRCCNKKLNKRFKVVQHAYKHEDPDFFKCQDCQKVFSDRYTLKSHMIAAHAPEEELNFACDQCPKKFSRKHLLELHRPSHVPMDERSFICDQCPNSRFASNHLLKIHISMRHRRATNVCHVCAKEMRDKASFEKHVRSHFDDGGPKVKCTLDGCDRWLKDEDNLRRHIRRLHTKDQKAVTCETCGRECKNQDALTRHKYRVHSNIVFTCEECKKTFKRAIHLREHMAQHTGEILYKCPFCTRTSNSNANMHSHKKKMHPLEWENWKKTNNGSSQQILSNQQENTQNLYSLYNN</sequence>
<dbReference type="InterPro" id="IPR012934">
    <property type="entry name" value="Znf_AD"/>
</dbReference>
<feature type="domain" description="ZAD" evidence="11">
    <location>
        <begin position="1"/>
        <end position="76"/>
    </location>
</feature>
<dbReference type="InterPro" id="IPR013087">
    <property type="entry name" value="Znf_C2H2_type"/>
</dbReference>
<reference evidence="12" key="1">
    <citation type="journal article" date="2014" name="BMC Genomics">
        <title>Characterizing the developmental transcriptome of the oriental fruit fly, Bactrocera dorsalis (Diptera: Tephritidae) through comparative genomic analysis with Drosophila melanogaster utilizing modENCODE datasets.</title>
        <authorList>
            <person name="Geib S.M."/>
            <person name="Calla B."/>
            <person name="Hall B."/>
            <person name="Hou S."/>
            <person name="Manoukis N.C."/>
        </authorList>
    </citation>
    <scope>NUCLEOTIDE SEQUENCE</scope>
    <source>
        <strain evidence="12">Punador</strain>
    </source>
</reference>
<dbReference type="SUPFAM" id="SSF57716">
    <property type="entry name" value="Glucocorticoid receptor-like (DNA-binding domain)"/>
    <property type="match status" value="1"/>
</dbReference>
<evidence type="ECO:0000256" key="9">
    <source>
        <dbReference type="SAM" id="MobiDB-lite"/>
    </source>
</evidence>
<dbReference type="InterPro" id="IPR036236">
    <property type="entry name" value="Znf_C2H2_sf"/>
</dbReference>
<evidence type="ECO:0000256" key="8">
    <source>
        <dbReference type="PROSITE-ProRule" id="PRU01263"/>
    </source>
</evidence>
<dbReference type="PROSITE" id="PS51915">
    <property type="entry name" value="ZAD"/>
    <property type="match status" value="1"/>
</dbReference>
<evidence type="ECO:0000256" key="5">
    <source>
        <dbReference type="ARBA" id="ARBA00022833"/>
    </source>
</evidence>
<dbReference type="PANTHER" id="PTHR23225">
    <property type="entry name" value="ZINC FINGER PROTEIN"/>
    <property type="match status" value="1"/>
</dbReference>
<dbReference type="Pfam" id="PF07776">
    <property type="entry name" value="zf-AD"/>
    <property type="match status" value="1"/>
</dbReference>
<evidence type="ECO:0000256" key="6">
    <source>
        <dbReference type="ARBA" id="ARBA00023242"/>
    </source>
</evidence>
<feature type="binding site" evidence="8">
    <location>
        <position position="52"/>
    </location>
    <ligand>
        <name>Zn(2+)</name>
        <dbReference type="ChEBI" id="CHEBI:29105"/>
    </ligand>
</feature>
<organism evidence="12">
    <name type="scientific">Bactrocera dorsalis</name>
    <name type="common">Oriental fruit fly</name>
    <name type="synonym">Dacus dorsalis</name>
    <dbReference type="NCBI Taxonomy" id="27457"/>
    <lineage>
        <taxon>Eukaryota</taxon>
        <taxon>Metazoa</taxon>
        <taxon>Ecdysozoa</taxon>
        <taxon>Arthropoda</taxon>
        <taxon>Hexapoda</taxon>
        <taxon>Insecta</taxon>
        <taxon>Pterygota</taxon>
        <taxon>Neoptera</taxon>
        <taxon>Endopterygota</taxon>
        <taxon>Diptera</taxon>
        <taxon>Brachycera</taxon>
        <taxon>Muscomorpha</taxon>
        <taxon>Tephritoidea</taxon>
        <taxon>Tephritidae</taxon>
        <taxon>Bactrocera</taxon>
        <taxon>Bactrocera</taxon>
    </lineage>
</organism>
<keyword evidence="3" id="KW-0677">Repeat</keyword>
<dbReference type="SMART" id="SM00868">
    <property type="entry name" value="zf-AD"/>
    <property type="match status" value="2"/>
</dbReference>
<dbReference type="SMART" id="SM00355">
    <property type="entry name" value="ZnF_C2H2"/>
    <property type="match status" value="9"/>
</dbReference>
<dbReference type="AlphaFoldDB" id="A0A034VVM0"/>
<feature type="domain" description="C2H2-type" evidence="10">
    <location>
        <begin position="273"/>
        <end position="301"/>
    </location>
</feature>
<feature type="domain" description="C2H2-type" evidence="10">
    <location>
        <begin position="393"/>
        <end position="423"/>
    </location>
</feature>
<evidence type="ECO:0000313" key="12">
    <source>
        <dbReference type="EMBL" id="JAC46489.1"/>
    </source>
</evidence>
<evidence type="ECO:0000256" key="1">
    <source>
        <dbReference type="ARBA" id="ARBA00004123"/>
    </source>
</evidence>
<protein>
    <submittedName>
        <fullName evidence="12">Transcription factor grauzone</fullName>
    </submittedName>
</protein>
<dbReference type="GO" id="GO:0005634">
    <property type="term" value="C:nucleus"/>
    <property type="evidence" value="ECO:0007669"/>
    <property type="project" value="UniProtKB-SubCell"/>
</dbReference>
<feature type="region of interest" description="Disordered" evidence="9">
    <location>
        <begin position="144"/>
        <end position="209"/>
    </location>
</feature>
<evidence type="ECO:0000259" key="10">
    <source>
        <dbReference type="PROSITE" id="PS50157"/>
    </source>
</evidence>
<dbReference type="Pfam" id="PF00096">
    <property type="entry name" value="zf-C2H2"/>
    <property type="match status" value="4"/>
</dbReference>
<accession>A0A034VVM0</accession>
<feature type="domain" description="C2H2-type" evidence="10">
    <location>
        <begin position="453"/>
        <end position="478"/>
    </location>
</feature>
<feature type="domain" description="C2H2-type" evidence="10">
    <location>
        <begin position="481"/>
        <end position="509"/>
    </location>
</feature>
<dbReference type="GO" id="GO:0003700">
    <property type="term" value="F:DNA-binding transcription factor activity"/>
    <property type="evidence" value="ECO:0007669"/>
    <property type="project" value="InterPro"/>
</dbReference>
<dbReference type="GO" id="GO:0008270">
    <property type="term" value="F:zinc ion binding"/>
    <property type="evidence" value="ECO:0007669"/>
    <property type="project" value="UniProtKB-UniRule"/>
</dbReference>
<feature type="binding site" evidence="8">
    <location>
        <position position="49"/>
    </location>
    <ligand>
        <name>Zn(2+)</name>
        <dbReference type="ChEBI" id="CHEBI:29105"/>
    </ligand>
</feature>
<dbReference type="FunFam" id="3.30.160.60:FF:000145">
    <property type="entry name" value="Zinc finger protein 574"/>
    <property type="match status" value="1"/>
</dbReference>
<keyword evidence="5 8" id="KW-0862">Zinc</keyword>
<keyword evidence="6" id="KW-0539">Nucleus</keyword>
<feature type="compositionally biased region" description="Acidic residues" evidence="9">
    <location>
        <begin position="177"/>
        <end position="192"/>
    </location>
</feature>
<feature type="binding site" evidence="8">
    <location>
        <position position="3"/>
    </location>
    <ligand>
        <name>Zn(2+)</name>
        <dbReference type="ChEBI" id="CHEBI:29105"/>
    </ligand>
</feature>